<keyword evidence="2" id="KW-0812">Transmembrane</keyword>
<name>A0A0K6GB21_9AGAM</name>
<keyword evidence="2" id="KW-0472">Membrane</keyword>
<accession>A0A0K6GB21</accession>
<keyword evidence="4" id="KW-1185">Reference proteome</keyword>
<dbReference type="AlphaFoldDB" id="A0A0K6GB21"/>
<evidence type="ECO:0000256" key="2">
    <source>
        <dbReference type="SAM" id="Phobius"/>
    </source>
</evidence>
<feature type="region of interest" description="Disordered" evidence="1">
    <location>
        <begin position="77"/>
        <end position="144"/>
    </location>
</feature>
<evidence type="ECO:0000313" key="3">
    <source>
        <dbReference type="EMBL" id="CUA75671.1"/>
    </source>
</evidence>
<sequence length="281" mass="30971">MGARNHTLVRCVATAPPDRDAWFNTLLWIISLFHLLINIGRGVLPPSQNLARQSRQPTSPRLPFIFESTHTSDVHRASLISSEPINRGPGTGANGSTTETASSTPPPPDEQLALQTHPGQAGARDTDSRQPNSNPQNPSVSPKPITRLLLYGADNEAGVFISDMRKFAYACGRYLGSHSQVDDRVVMGDVGFEFGTFFSQTNLRIHDMLIFGETHGPNVTRRELYGKITEHLESLNKTLRRKNMPPQIPTIFSSVPDRNQVLDGYALRPLLLADHDTSNTA</sequence>
<protein>
    <submittedName>
        <fullName evidence="3">Uncharacterized protein</fullName>
    </submittedName>
</protein>
<proteinExistence type="predicted"/>
<dbReference type="Proteomes" id="UP000044841">
    <property type="component" value="Unassembled WGS sequence"/>
</dbReference>
<evidence type="ECO:0000256" key="1">
    <source>
        <dbReference type="SAM" id="MobiDB-lite"/>
    </source>
</evidence>
<evidence type="ECO:0000313" key="4">
    <source>
        <dbReference type="Proteomes" id="UP000044841"/>
    </source>
</evidence>
<dbReference type="EMBL" id="CYGV01001589">
    <property type="protein sequence ID" value="CUA75671.1"/>
    <property type="molecule type" value="Genomic_DNA"/>
</dbReference>
<organism evidence="3 4">
    <name type="scientific">Rhizoctonia solani</name>
    <dbReference type="NCBI Taxonomy" id="456999"/>
    <lineage>
        <taxon>Eukaryota</taxon>
        <taxon>Fungi</taxon>
        <taxon>Dikarya</taxon>
        <taxon>Basidiomycota</taxon>
        <taxon>Agaricomycotina</taxon>
        <taxon>Agaricomycetes</taxon>
        <taxon>Cantharellales</taxon>
        <taxon>Ceratobasidiaceae</taxon>
        <taxon>Rhizoctonia</taxon>
    </lineage>
</organism>
<feature type="compositionally biased region" description="Low complexity" evidence="1">
    <location>
        <begin position="131"/>
        <end position="144"/>
    </location>
</feature>
<feature type="transmembrane region" description="Helical" evidence="2">
    <location>
        <begin position="26"/>
        <end position="44"/>
    </location>
</feature>
<gene>
    <name evidence="3" type="ORF">RSOLAG22IIIB_06004</name>
</gene>
<reference evidence="3 4" key="1">
    <citation type="submission" date="2015-07" db="EMBL/GenBank/DDBJ databases">
        <authorList>
            <person name="Noorani M."/>
        </authorList>
    </citation>
    <scope>NUCLEOTIDE SEQUENCE [LARGE SCALE GENOMIC DNA]</scope>
    <source>
        <strain evidence="3">BBA 69670</strain>
    </source>
</reference>
<keyword evidence="2" id="KW-1133">Transmembrane helix</keyword>